<dbReference type="Proteomes" id="UP000198825">
    <property type="component" value="Chromosome I"/>
</dbReference>
<evidence type="ECO:0000256" key="5">
    <source>
        <dbReference type="ARBA" id="ARBA00022692"/>
    </source>
</evidence>
<evidence type="ECO:0000256" key="8">
    <source>
        <dbReference type="ARBA" id="ARBA00023136"/>
    </source>
</evidence>
<feature type="transmembrane region" description="Helical" evidence="9">
    <location>
        <begin position="58"/>
        <end position="77"/>
    </location>
</feature>
<keyword evidence="6 9" id="KW-1133">Transmembrane helix</keyword>
<reference evidence="12" key="1">
    <citation type="submission" date="2016-10" db="EMBL/GenBank/DDBJ databases">
        <authorList>
            <person name="Varghese N."/>
            <person name="Submissions S."/>
        </authorList>
    </citation>
    <scope>NUCLEOTIDE SEQUENCE [LARGE SCALE GENOMIC DNA]</scope>
    <source>
        <strain evidence="12">DSM 21743</strain>
    </source>
</reference>
<feature type="domain" description="Cation/H+ exchanger transmembrane" evidence="10">
    <location>
        <begin position="13"/>
        <end position="377"/>
    </location>
</feature>
<dbReference type="InterPro" id="IPR006153">
    <property type="entry name" value="Cation/H_exchanger_TM"/>
</dbReference>
<accession>A0A1H2LRV0</accession>
<feature type="transmembrane region" description="Helical" evidence="9">
    <location>
        <begin position="157"/>
        <end position="176"/>
    </location>
</feature>
<evidence type="ECO:0000256" key="2">
    <source>
        <dbReference type="ARBA" id="ARBA00022448"/>
    </source>
</evidence>
<evidence type="ECO:0000313" key="11">
    <source>
        <dbReference type="EMBL" id="SDU83475.1"/>
    </source>
</evidence>
<feature type="transmembrane region" description="Helical" evidence="9">
    <location>
        <begin position="273"/>
        <end position="292"/>
    </location>
</feature>
<gene>
    <name evidence="11" type="ORF">SAMN04488544_0691</name>
</gene>
<feature type="transmembrane region" description="Helical" evidence="9">
    <location>
        <begin position="182"/>
        <end position="207"/>
    </location>
</feature>
<evidence type="ECO:0000313" key="12">
    <source>
        <dbReference type="Proteomes" id="UP000198825"/>
    </source>
</evidence>
<dbReference type="AlphaFoldDB" id="A0A1H2LRV0"/>
<evidence type="ECO:0000256" key="4">
    <source>
        <dbReference type="ARBA" id="ARBA00022475"/>
    </source>
</evidence>
<keyword evidence="2" id="KW-0813">Transport</keyword>
<feature type="transmembrane region" description="Helical" evidence="9">
    <location>
        <begin position="115"/>
        <end position="136"/>
    </location>
</feature>
<dbReference type="Pfam" id="PF00999">
    <property type="entry name" value="Na_H_Exchanger"/>
    <property type="match status" value="1"/>
</dbReference>
<dbReference type="GO" id="GO:0005886">
    <property type="term" value="C:plasma membrane"/>
    <property type="evidence" value="ECO:0007669"/>
    <property type="project" value="UniProtKB-SubCell"/>
</dbReference>
<feature type="transmembrane region" description="Helical" evidence="9">
    <location>
        <begin position="89"/>
        <end position="109"/>
    </location>
</feature>
<dbReference type="GO" id="GO:1902600">
    <property type="term" value="P:proton transmembrane transport"/>
    <property type="evidence" value="ECO:0007669"/>
    <property type="project" value="InterPro"/>
</dbReference>
<keyword evidence="12" id="KW-1185">Reference proteome</keyword>
<keyword evidence="8 9" id="KW-0472">Membrane</keyword>
<keyword evidence="4" id="KW-1003">Cell membrane</keyword>
<keyword evidence="5 9" id="KW-0812">Transmembrane</keyword>
<evidence type="ECO:0000256" key="7">
    <source>
        <dbReference type="ARBA" id="ARBA00023065"/>
    </source>
</evidence>
<dbReference type="STRING" id="546874.SAMN04488544_0691"/>
<dbReference type="InterPro" id="IPR038770">
    <property type="entry name" value="Na+/solute_symporter_sf"/>
</dbReference>
<feature type="transmembrane region" description="Helical" evidence="9">
    <location>
        <begin position="228"/>
        <end position="253"/>
    </location>
</feature>
<dbReference type="EMBL" id="LT629799">
    <property type="protein sequence ID" value="SDU83475.1"/>
    <property type="molecule type" value="Genomic_DNA"/>
</dbReference>
<feature type="transmembrane region" description="Helical" evidence="9">
    <location>
        <begin position="331"/>
        <end position="349"/>
    </location>
</feature>
<evidence type="ECO:0000256" key="9">
    <source>
        <dbReference type="SAM" id="Phobius"/>
    </source>
</evidence>
<evidence type="ECO:0000256" key="1">
    <source>
        <dbReference type="ARBA" id="ARBA00004651"/>
    </source>
</evidence>
<dbReference type="PANTHER" id="PTHR32507:SF8">
    <property type="entry name" value="CNH1P"/>
    <property type="match status" value="1"/>
</dbReference>
<proteinExistence type="predicted"/>
<evidence type="ECO:0000256" key="6">
    <source>
        <dbReference type="ARBA" id="ARBA00022989"/>
    </source>
</evidence>
<dbReference type="GO" id="GO:0015297">
    <property type="term" value="F:antiporter activity"/>
    <property type="evidence" value="ECO:0007669"/>
    <property type="project" value="UniProtKB-KW"/>
</dbReference>
<feature type="transmembrane region" description="Helical" evidence="9">
    <location>
        <begin position="299"/>
        <end position="319"/>
    </location>
</feature>
<protein>
    <submittedName>
        <fullName evidence="11">Sodium/hydrogen exchanger family protein</fullName>
    </submittedName>
</protein>
<keyword evidence="3" id="KW-0050">Antiport</keyword>
<organism evidence="11 12">
    <name type="scientific">Microlunatus sagamiharensis</name>
    <dbReference type="NCBI Taxonomy" id="546874"/>
    <lineage>
        <taxon>Bacteria</taxon>
        <taxon>Bacillati</taxon>
        <taxon>Actinomycetota</taxon>
        <taxon>Actinomycetes</taxon>
        <taxon>Propionibacteriales</taxon>
        <taxon>Propionibacteriaceae</taxon>
        <taxon>Microlunatus</taxon>
    </lineage>
</organism>
<evidence type="ECO:0000259" key="10">
    <source>
        <dbReference type="Pfam" id="PF00999"/>
    </source>
</evidence>
<sequence>MLVLLFAVCLLVSVLVSGVAARTVLSTSLVFLLAGALVGEGGFGLVRLDPDSPIVGDLADLALFTVLFVDGTALRTLRGEGSWRQPARALGIGMPLAFGGVAVLAHWVAGFDWVTAMLVAAVLAPTDPVFASAIVGRRDVPARLRRLLSVESGLNDGLALPVVVILISAAGSPGGGGEHTGLGAVALELVGGLALGVVVPVLIHLLLRIPGLGAEPRLQPLGPLAVGILLYAVAHLSGANAYLAAFAGGAVVARLNPAAQESFSELGEQLAELAKFAALLVFGALLTPSLFASIGLGGWVVAVLSLVLVRPASLVLSLLGSPLERKELFAAAWFGPKGFASVVYGLLVLHSGIPQAVDAYELIAVCIGLSIVAHSSTDVPVARLFSVEEIAGVPDDRKRPQPETAHPVDR</sequence>
<dbReference type="PANTHER" id="PTHR32507">
    <property type="entry name" value="NA(+)/H(+) ANTIPORTER 1"/>
    <property type="match status" value="1"/>
</dbReference>
<name>A0A1H2LRV0_9ACTN</name>
<evidence type="ECO:0000256" key="3">
    <source>
        <dbReference type="ARBA" id="ARBA00022449"/>
    </source>
</evidence>
<dbReference type="Gene3D" id="1.20.1530.20">
    <property type="match status" value="1"/>
</dbReference>
<comment type="subcellular location">
    <subcellularLocation>
        <location evidence="1">Cell membrane</location>
        <topology evidence="1">Multi-pass membrane protein</topology>
    </subcellularLocation>
</comment>
<keyword evidence="7" id="KW-0406">Ion transport</keyword>